<reference evidence="1" key="1">
    <citation type="submission" date="2016-08" db="EMBL/GenBank/DDBJ databases">
        <title>V. crassostreae, an oyster benign colonizer that turned into a pathogen after being invaded by a plasmid.</title>
        <authorList>
            <person name="Bruto M."/>
            <person name="James A."/>
            <person name="Petton B."/>
            <person name="Labreuche Y."/>
            <person name="Chenivesse S."/>
            <person name="Alunno-Bruscia M."/>
            <person name="Polz M.F."/>
            <person name="Le Roux F."/>
        </authorList>
    </citation>
    <scope>NUCLEOTIDE SEQUENCE</scope>
    <source>
        <strain evidence="1">J5-20</strain>
        <plasmid evidence="1">pGV1512</plasmid>
    </source>
</reference>
<keyword evidence="1" id="KW-0614">Plasmid</keyword>
<evidence type="ECO:0000313" key="1">
    <source>
        <dbReference type="EMBL" id="APB61952.1"/>
    </source>
</evidence>
<dbReference type="EMBL" id="KX765275">
    <property type="protein sequence ID" value="APB61952.1"/>
    <property type="molecule type" value="Genomic_DNA"/>
</dbReference>
<sequence length="200" mass="22999">MALSWKKLARKYERELDLNSLNSVQNLVSPAVEKRKRNIQIHYGDLTIDQFESEHDFEMYKESIADDYAETDGVAQTLSEMLVTALYKLIEIKRKHLFVKYVEDVNKNKLGNIEYVEKKCTFDITTLKAYSKIDELRLINNCVKHNDSKVSGKLVEKFPSYVVGQELAFSVATLEEFKESSSNYIDELASKLHSIEDGSA</sequence>
<name>A0A1J0AJN1_9VIBR</name>
<accession>A0A1J0AJN1</accession>
<protein>
    <submittedName>
        <fullName evidence="1">Uncharacterized protein</fullName>
    </submittedName>
</protein>
<organism evidence="1">
    <name type="scientific">Vibrio crassostreae</name>
    <dbReference type="NCBI Taxonomy" id="246167"/>
    <lineage>
        <taxon>Bacteria</taxon>
        <taxon>Pseudomonadati</taxon>
        <taxon>Pseudomonadota</taxon>
        <taxon>Gammaproteobacteria</taxon>
        <taxon>Vibrionales</taxon>
        <taxon>Vibrionaceae</taxon>
        <taxon>Vibrio</taxon>
    </lineage>
</organism>
<dbReference type="AlphaFoldDB" id="A0A1J0AJN1"/>
<dbReference type="RefSeq" id="WP_048664411.1">
    <property type="nucleotide sequence ID" value="NZ_CAWOGL010000025.1"/>
</dbReference>
<geneLocation type="plasmid" evidence="1">
    <name>pGV1512</name>
</geneLocation>
<proteinExistence type="predicted"/>